<dbReference type="GO" id="GO:0003677">
    <property type="term" value="F:DNA binding"/>
    <property type="evidence" value="ECO:0007669"/>
    <property type="project" value="InterPro"/>
</dbReference>
<keyword evidence="8 14" id="KW-0067">ATP-binding</keyword>
<dbReference type="InterPro" id="IPR003593">
    <property type="entry name" value="AAA+_ATPase"/>
</dbReference>
<dbReference type="PROSITE" id="PS00211">
    <property type="entry name" value="ABC_TRANSPORTER_1"/>
    <property type="match status" value="2"/>
</dbReference>
<dbReference type="GO" id="GO:0019843">
    <property type="term" value="F:rRNA binding"/>
    <property type="evidence" value="ECO:0007669"/>
    <property type="project" value="UniProtKB-KW"/>
</dbReference>
<evidence type="ECO:0000256" key="8">
    <source>
        <dbReference type="ARBA" id="ARBA00022840"/>
    </source>
</evidence>
<accession>A0A563DHP3</accession>
<dbReference type="Pfam" id="PF12848">
    <property type="entry name" value="ABC_tran_Xtn"/>
    <property type="match status" value="1"/>
</dbReference>
<evidence type="ECO:0000256" key="7">
    <source>
        <dbReference type="ARBA" id="ARBA00022801"/>
    </source>
</evidence>
<evidence type="ECO:0000256" key="2">
    <source>
        <dbReference type="ARBA" id="ARBA00022490"/>
    </source>
</evidence>
<keyword evidence="7" id="KW-0378">Hydrolase</keyword>
<keyword evidence="2" id="KW-0963">Cytoplasm</keyword>
<keyword evidence="6" id="KW-0547">Nucleotide-binding</keyword>
<dbReference type="InterPro" id="IPR003439">
    <property type="entry name" value="ABC_transporter-like_ATP-bd"/>
</dbReference>
<evidence type="ECO:0000256" key="4">
    <source>
        <dbReference type="ARBA" id="ARBA00022730"/>
    </source>
</evidence>
<dbReference type="Pfam" id="PF16326">
    <property type="entry name" value="ABC_tran_CTD"/>
    <property type="match status" value="1"/>
</dbReference>
<dbReference type="PANTHER" id="PTHR42855:SF1">
    <property type="entry name" value="ABC TRANSPORTER DOMAIN-CONTAINING PROTEIN"/>
    <property type="match status" value="1"/>
</dbReference>
<comment type="caution">
    <text evidence="14">The sequence shown here is derived from an EMBL/GenBank/DDBJ whole genome shotgun (WGS) entry which is preliminary data.</text>
</comment>
<dbReference type="InterPro" id="IPR032781">
    <property type="entry name" value="ABC_tran_Xtn"/>
</dbReference>
<keyword evidence="5" id="KW-0677">Repeat</keyword>
<keyword evidence="3" id="KW-0820">tRNA-binding</keyword>
<dbReference type="SMART" id="SM00382">
    <property type="entry name" value="AAA"/>
    <property type="match status" value="2"/>
</dbReference>
<gene>
    <name evidence="14" type="ORF">ETU09_02120</name>
</gene>
<dbReference type="PANTHER" id="PTHR42855">
    <property type="entry name" value="ABC TRANSPORTER ATP-BINDING SUBUNIT"/>
    <property type="match status" value="1"/>
</dbReference>
<sequence>MNYLSVKNISKSFGIRTLFKDVSFHVNEGEQIALVAKNGSGKSTLLKILAGKENLDDGEILFNKDVKVIMFEQSDSFNDDSKAEDYIFNHSNPILDVVHQYDKLIKEDPSNPELMNLIEKMDLYDGWKVEPLIQEIISQLKIDFLSKKIKDLSGGQKKRISLAKFLIDITLEKGYILLILDEPTNHLDIEMVEWLEYFLNKENKTLILVTHDRYFLDAICTKILELEDEMIYTHNGDYETYVTNKALRIENQASQIDKAKNLYKKELEWMRRQPKARTSKSKSRISDFYKTEEIANIKLDNSNLQLDMQMTRLGKKIIEMESVSKKFGNKIILDSFTHTFLRGARIGIVGKNGAGKTTFLKILENQEPIDSGSIEWGDTLNIGHFKQEGIIFKEEQRVIDYVKEIADYFPLSNGKQLFASQFLEMFLFKPETQYTPIGKLSGGEKKRLQLLSILFKNPNFLILDEPTNDLDLPTLTVLENFLNDYQGCLLIVSHDRYFMDKVVDELMIFEGEGKITNFIGNYTKYYLEKKSKTSVNQEEINQSEEKIAADKGHEEPVKKNKKLSFKEKRELEILEDEIAKLEKKKDELSSQLTLENLEFKKIQELGDELNLLIQELEEKEMRWMELSDL</sequence>
<keyword evidence="4" id="KW-0699">rRNA-binding</keyword>
<keyword evidence="12" id="KW-0175">Coiled coil</keyword>
<dbReference type="InterPro" id="IPR051309">
    <property type="entry name" value="ABCF_ATPase"/>
</dbReference>
<dbReference type="FunFam" id="3.40.50.300:FF:000183">
    <property type="entry name" value="ABC transporter ATP-binding protein yjjK"/>
    <property type="match status" value="1"/>
</dbReference>
<feature type="coiled-coil region" evidence="12">
    <location>
        <begin position="564"/>
        <end position="622"/>
    </location>
</feature>
<reference evidence="14 15" key="1">
    <citation type="submission" date="2019-02" db="EMBL/GenBank/DDBJ databases">
        <title>Apibacter muscae sp. nov.: a novel member of the house fly microbiota.</title>
        <authorList>
            <person name="Park R."/>
        </authorList>
    </citation>
    <scope>NUCLEOTIDE SEQUENCE [LARGE SCALE GENOMIC DNA]</scope>
    <source>
        <strain evidence="14 15">AL1</strain>
    </source>
</reference>
<organism evidence="14 15">
    <name type="scientific">Apibacter muscae</name>
    <dbReference type="NCBI Taxonomy" id="2509004"/>
    <lineage>
        <taxon>Bacteria</taxon>
        <taxon>Pseudomonadati</taxon>
        <taxon>Bacteroidota</taxon>
        <taxon>Flavobacteriia</taxon>
        <taxon>Flavobacteriales</taxon>
        <taxon>Weeksellaceae</taxon>
        <taxon>Apibacter</taxon>
    </lineage>
</organism>
<feature type="domain" description="ABC transporter" evidence="13">
    <location>
        <begin position="318"/>
        <end position="531"/>
    </location>
</feature>
<protein>
    <submittedName>
        <fullName evidence="14">ABC transporter ATP-binding protein</fullName>
    </submittedName>
</protein>
<keyword evidence="10" id="KW-0694">RNA-binding</keyword>
<dbReference type="GO" id="GO:0006412">
    <property type="term" value="P:translation"/>
    <property type="evidence" value="ECO:0007669"/>
    <property type="project" value="UniProtKB-KW"/>
</dbReference>
<dbReference type="OrthoDB" id="1521973at2"/>
<dbReference type="InterPro" id="IPR017871">
    <property type="entry name" value="ABC_transporter-like_CS"/>
</dbReference>
<evidence type="ECO:0000256" key="6">
    <source>
        <dbReference type="ARBA" id="ARBA00022741"/>
    </source>
</evidence>
<evidence type="ECO:0000256" key="5">
    <source>
        <dbReference type="ARBA" id="ARBA00022737"/>
    </source>
</evidence>
<dbReference type="RefSeq" id="WP_146291595.1">
    <property type="nucleotide sequence ID" value="NZ_SELH01000013.1"/>
</dbReference>
<dbReference type="Gene3D" id="1.10.287.380">
    <property type="entry name" value="Valyl-tRNA synthetase, C-terminal domain"/>
    <property type="match status" value="1"/>
</dbReference>
<dbReference type="GO" id="GO:0006417">
    <property type="term" value="P:regulation of translation"/>
    <property type="evidence" value="ECO:0007669"/>
    <property type="project" value="UniProtKB-KW"/>
</dbReference>
<dbReference type="FunFam" id="3.40.50.300:FF:000011">
    <property type="entry name" value="Putative ABC transporter ATP-binding component"/>
    <property type="match status" value="1"/>
</dbReference>
<dbReference type="PROSITE" id="PS50893">
    <property type="entry name" value="ABC_TRANSPORTER_2"/>
    <property type="match status" value="2"/>
</dbReference>
<dbReference type="GO" id="GO:0016887">
    <property type="term" value="F:ATP hydrolysis activity"/>
    <property type="evidence" value="ECO:0007669"/>
    <property type="project" value="InterPro"/>
</dbReference>
<dbReference type="InterPro" id="IPR032524">
    <property type="entry name" value="ABC_tran_C"/>
</dbReference>
<evidence type="ECO:0000256" key="11">
    <source>
        <dbReference type="ARBA" id="ARBA00022917"/>
    </source>
</evidence>
<dbReference type="Proteomes" id="UP000319499">
    <property type="component" value="Unassembled WGS sequence"/>
</dbReference>
<evidence type="ECO:0000313" key="15">
    <source>
        <dbReference type="Proteomes" id="UP000319499"/>
    </source>
</evidence>
<dbReference type="SUPFAM" id="SSF52540">
    <property type="entry name" value="P-loop containing nucleoside triphosphate hydrolases"/>
    <property type="match status" value="2"/>
</dbReference>
<dbReference type="EMBL" id="SELH01000013">
    <property type="protein sequence ID" value="TWP29796.1"/>
    <property type="molecule type" value="Genomic_DNA"/>
</dbReference>
<evidence type="ECO:0000256" key="9">
    <source>
        <dbReference type="ARBA" id="ARBA00022845"/>
    </source>
</evidence>
<keyword evidence="11" id="KW-0648">Protein biosynthesis</keyword>
<keyword evidence="15" id="KW-1185">Reference proteome</keyword>
<dbReference type="GO" id="GO:0000049">
    <property type="term" value="F:tRNA binding"/>
    <property type="evidence" value="ECO:0007669"/>
    <property type="project" value="UniProtKB-KW"/>
</dbReference>
<dbReference type="Gene3D" id="3.40.50.300">
    <property type="entry name" value="P-loop containing nucleotide triphosphate hydrolases"/>
    <property type="match status" value="2"/>
</dbReference>
<evidence type="ECO:0000313" key="14">
    <source>
        <dbReference type="EMBL" id="TWP29796.1"/>
    </source>
</evidence>
<comment type="similarity">
    <text evidence="1">Belongs to the ABC transporter superfamily. ABCF family. Translational throttle EttA subfamily.</text>
</comment>
<evidence type="ECO:0000256" key="10">
    <source>
        <dbReference type="ARBA" id="ARBA00022884"/>
    </source>
</evidence>
<evidence type="ECO:0000259" key="13">
    <source>
        <dbReference type="PROSITE" id="PS50893"/>
    </source>
</evidence>
<evidence type="ECO:0000256" key="3">
    <source>
        <dbReference type="ARBA" id="ARBA00022555"/>
    </source>
</evidence>
<dbReference type="GO" id="GO:0005524">
    <property type="term" value="F:ATP binding"/>
    <property type="evidence" value="ECO:0007669"/>
    <property type="project" value="UniProtKB-KW"/>
</dbReference>
<evidence type="ECO:0000256" key="12">
    <source>
        <dbReference type="SAM" id="Coils"/>
    </source>
</evidence>
<dbReference type="AlphaFoldDB" id="A0A563DHP3"/>
<feature type="domain" description="ABC transporter" evidence="13">
    <location>
        <begin position="4"/>
        <end position="253"/>
    </location>
</feature>
<evidence type="ECO:0000256" key="1">
    <source>
        <dbReference type="ARBA" id="ARBA00005868"/>
    </source>
</evidence>
<name>A0A563DHP3_9FLAO</name>
<dbReference type="CDD" id="cd03221">
    <property type="entry name" value="ABCF_EF-3"/>
    <property type="match status" value="2"/>
</dbReference>
<dbReference type="InterPro" id="IPR037118">
    <property type="entry name" value="Val-tRNA_synth_C_sf"/>
</dbReference>
<dbReference type="Pfam" id="PF00005">
    <property type="entry name" value="ABC_tran"/>
    <property type="match status" value="2"/>
</dbReference>
<proteinExistence type="inferred from homology"/>
<dbReference type="InterPro" id="IPR027417">
    <property type="entry name" value="P-loop_NTPase"/>
</dbReference>
<keyword evidence="9" id="KW-0810">Translation regulation</keyword>